<evidence type="ECO:0000313" key="3">
    <source>
        <dbReference type="EMBL" id="KAF9583722.1"/>
    </source>
</evidence>
<keyword evidence="4" id="KW-1185">Reference proteome</keyword>
<dbReference type="InterPro" id="IPR036047">
    <property type="entry name" value="F-box-like_dom_sf"/>
</dbReference>
<feature type="region of interest" description="Disordered" evidence="1">
    <location>
        <begin position="475"/>
        <end position="507"/>
    </location>
</feature>
<feature type="domain" description="F-box" evidence="2">
    <location>
        <begin position="10"/>
        <end position="50"/>
    </location>
</feature>
<dbReference type="EMBL" id="JAABOA010000614">
    <property type="protein sequence ID" value="KAF9583722.1"/>
    <property type="molecule type" value="Genomic_DNA"/>
</dbReference>
<feature type="compositionally biased region" description="Low complexity" evidence="1">
    <location>
        <begin position="480"/>
        <end position="495"/>
    </location>
</feature>
<protein>
    <recommendedName>
        <fullName evidence="2">F-box domain-containing protein</fullName>
    </recommendedName>
</protein>
<dbReference type="Gene3D" id="1.20.1280.50">
    <property type="match status" value="1"/>
</dbReference>
<proteinExistence type="predicted"/>
<organism evidence="3 4">
    <name type="scientific">Lunasporangiospora selenospora</name>
    <dbReference type="NCBI Taxonomy" id="979761"/>
    <lineage>
        <taxon>Eukaryota</taxon>
        <taxon>Fungi</taxon>
        <taxon>Fungi incertae sedis</taxon>
        <taxon>Mucoromycota</taxon>
        <taxon>Mortierellomycotina</taxon>
        <taxon>Mortierellomycetes</taxon>
        <taxon>Mortierellales</taxon>
        <taxon>Mortierellaceae</taxon>
        <taxon>Lunasporangiospora</taxon>
    </lineage>
</organism>
<feature type="region of interest" description="Disordered" evidence="1">
    <location>
        <begin position="294"/>
        <end position="341"/>
    </location>
</feature>
<evidence type="ECO:0000313" key="4">
    <source>
        <dbReference type="Proteomes" id="UP000780801"/>
    </source>
</evidence>
<dbReference type="Proteomes" id="UP000780801">
    <property type="component" value="Unassembled WGS sequence"/>
</dbReference>
<comment type="caution">
    <text evidence="3">The sequence shown here is derived from an EMBL/GenBank/DDBJ whole genome shotgun (WGS) entry which is preliminary data.</text>
</comment>
<feature type="region of interest" description="Disordered" evidence="1">
    <location>
        <begin position="113"/>
        <end position="159"/>
    </location>
</feature>
<gene>
    <name evidence="3" type="ORF">BGW38_008768</name>
</gene>
<dbReference type="OrthoDB" id="3241014at2759"/>
<dbReference type="SUPFAM" id="SSF52047">
    <property type="entry name" value="RNI-like"/>
    <property type="match status" value="1"/>
</dbReference>
<evidence type="ECO:0000256" key="1">
    <source>
        <dbReference type="SAM" id="MobiDB-lite"/>
    </source>
</evidence>
<dbReference type="Pfam" id="PF12937">
    <property type="entry name" value="F-box-like"/>
    <property type="match status" value="1"/>
</dbReference>
<dbReference type="AlphaFoldDB" id="A0A9P6KGD4"/>
<evidence type="ECO:0000259" key="2">
    <source>
        <dbReference type="Pfam" id="PF12937"/>
    </source>
</evidence>
<dbReference type="PANTHER" id="PTHR31639:SF256">
    <property type="entry name" value="OS07G0242900 PROTEIN"/>
    <property type="match status" value="1"/>
</dbReference>
<dbReference type="SUPFAM" id="SSF81383">
    <property type="entry name" value="F-box domain"/>
    <property type="match status" value="1"/>
</dbReference>
<feature type="compositionally biased region" description="Polar residues" evidence="1">
    <location>
        <begin position="139"/>
        <end position="159"/>
    </location>
</feature>
<reference evidence="3" key="1">
    <citation type="journal article" date="2020" name="Fungal Divers.">
        <title>Resolving the Mortierellaceae phylogeny through synthesis of multi-gene phylogenetics and phylogenomics.</title>
        <authorList>
            <person name="Vandepol N."/>
            <person name="Liber J."/>
            <person name="Desiro A."/>
            <person name="Na H."/>
            <person name="Kennedy M."/>
            <person name="Barry K."/>
            <person name="Grigoriev I.V."/>
            <person name="Miller A.N."/>
            <person name="O'Donnell K."/>
            <person name="Stajich J.E."/>
            <person name="Bonito G."/>
        </authorList>
    </citation>
    <scope>NUCLEOTIDE SEQUENCE</scope>
    <source>
        <strain evidence="3">KOD1015</strain>
    </source>
</reference>
<sequence>MDAPTALFINEICHRIGLFLDLQSAAACSTVCKTWHTYFDPFVWHELDFQGSGKARGLFRDKKMETELLARKTRHTQSILYGTFLHRDQFNLGPDCNRLHTVYISGNTEGWGPDKRVPPKVAAATTDPSHTEDDAAAATPSNTENDVATTTPSNADNIANPASTQVVLAPVYSERRECIESCKKLLRKNRGTLRTLCLSKMDRLINNQEIRNGSSPWNPLVTCLLHTNLTTLELKSIALRGKHVAAFWALCQRLETLELEYVTLDLLRLPAYDGRKALARSVAASQLDHKLSAAGSGGALSKRNANQNATNGATGQDDSNSTESYQNGDEQDEEVEENDGHVSCRFPRLKKLTLSRMGDSDAHILNLIVSDCPRLQNLKWNLLGDECFFRDKFLLFLGYQRLLSRFNTNFITFVPKSFVRNILPSTPNLIARQPKLGKTTWPFLESVEINEPGSARLSSEEIVYLLDATTVNNNTRGNDPALLSPPLSPTSRPSTPTHPPPSPPVTFKSIRTRPVVCSPALIESFLRHSQTLVHVHFMPKYTDYNDWSKLSPLIQELLSSCVNLEYIQASTLYVKDIIAGLQKNQEWVCLKLKEFRVYIAREEENGVSYLKPIKKAEANDLQRVFQAISRLERVEVIEMDRIGVSLKYTIGYPVISIPFQLRYGLAQLKTLTKVRELRLYSVQFLSAKDVRWMLDNWRNLESVYFFDASHRTKFPKKWPPMPVGKPIAGMGYCHIKKGYSVALKVWDCYIYSMFLQHGIEINRPKYPDAYLEEYKESLHLLEDYESEDEICGDTKDDAKPWWALDEDDEPVAQTPQMNTDTTVTEVQETQVAEVLETPVTNALACIAVA</sequence>
<feature type="compositionally biased region" description="Polar residues" evidence="1">
    <location>
        <begin position="317"/>
        <end position="328"/>
    </location>
</feature>
<dbReference type="PANTHER" id="PTHR31639">
    <property type="entry name" value="F-BOX PROTEIN-LIKE"/>
    <property type="match status" value="1"/>
</dbReference>
<accession>A0A9P6KGD4</accession>
<feature type="compositionally biased region" description="Low complexity" evidence="1">
    <location>
        <begin position="304"/>
        <end position="316"/>
    </location>
</feature>
<name>A0A9P6KGD4_9FUNG</name>
<dbReference type="InterPro" id="IPR001810">
    <property type="entry name" value="F-box_dom"/>
</dbReference>